<proteinExistence type="inferred from homology"/>
<dbReference type="PANTHER" id="PTHR43757">
    <property type="entry name" value="AMINOMETHYLTRANSFERASE"/>
    <property type="match status" value="1"/>
</dbReference>
<dbReference type="Gene3D" id="3.30.70.1400">
    <property type="entry name" value="Aminomethyltransferase beta-barrel domains"/>
    <property type="match status" value="1"/>
</dbReference>
<dbReference type="Proteomes" id="UP001589814">
    <property type="component" value="Unassembled WGS sequence"/>
</dbReference>
<gene>
    <name evidence="10" type="primary">gcvT</name>
    <name evidence="10" type="ORF">ACFFHW_10735</name>
</gene>
<evidence type="ECO:0000256" key="4">
    <source>
        <dbReference type="ARBA" id="ARBA00022679"/>
    </source>
</evidence>
<evidence type="ECO:0000259" key="9">
    <source>
        <dbReference type="Pfam" id="PF08669"/>
    </source>
</evidence>
<dbReference type="InterPro" id="IPR006223">
    <property type="entry name" value="GcvT"/>
</dbReference>
<dbReference type="InterPro" id="IPR013977">
    <property type="entry name" value="GcvT_C"/>
</dbReference>
<comment type="caution">
    <text evidence="10">The sequence shown here is derived from an EMBL/GenBank/DDBJ whole genome shotgun (WGS) entry which is preliminary data.</text>
</comment>
<feature type="region of interest" description="Disordered" evidence="7">
    <location>
        <begin position="297"/>
        <end position="319"/>
    </location>
</feature>
<evidence type="ECO:0000313" key="11">
    <source>
        <dbReference type="Proteomes" id="UP001589814"/>
    </source>
</evidence>
<dbReference type="EC" id="2.1.2.10" evidence="2"/>
<dbReference type="SUPFAM" id="SSF101790">
    <property type="entry name" value="Aminomethyltransferase beta-barrel domain"/>
    <property type="match status" value="1"/>
</dbReference>
<evidence type="ECO:0000259" key="8">
    <source>
        <dbReference type="Pfam" id="PF01571"/>
    </source>
</evidence>
<keyword evidence="4 10" id="KW-0808">Transferase</keyword>
<dbReference type="Pfam" id="PF01571">
    <property type="entry name" value="GCV_T"/>
    <property type="match status" value="1"/>
</dbReference>
<dbReference type="RefSeq" id="WP_019950320.1">
    <property type="nucleotide sequence ID" value="NZ_JBHLVX010000042.1"/>
</dbReference>
<reference evidence="10 11" key="1">
    <citation type="submission" date="2024-09" db="EMBL/GenBank/DDBJ databases">
        <authorList>
            <person name="Sun Q."/>
            <person name="Mori K."/>
        </authorList>
    </citation>
    <scope>NUCLEOTIDE SEQUENCE [LARGE SCALE GENOMIC DNA]</scope>
    <source>
        <strain evidence="10 11">CCM 7415</strain>
    </source>
</reference>
<dbReference type="GO" id="GO:0004047">
    <property type="term" value="F:aminomethyltransferase activity"/>
    <property type="evidence" value="ECO:0007669"/>
    <property type="project" value="UniProtKB-EC"/>
</dbReference>
<evidence type="ECO:0000256" key="3">
    <source>
        <dbReference type="ARBA" id="ARBA00022576"/>
    </source>
</evidence>
<dbReference type="InterPro" id="IPR027266">
    <property type="entry name" value="TrmE/GcvT-like"/>
</dbReference>
<dbReference type="EMBL" id="JBHLVX010000042">
    <property type="protein sequence ID" value="MFC0268450.1"/>
    <property type="molecule type" value="Genomic_DNA"/>
</dbReference>
<protein>
    <recommendedName>
        <fullName evidence="2">aminomethyltransferase</fullName>
        <ecNumber evidence="2">2.1.2.10</ecNumber>
    </recommendedName>
    <alternativeName>
        <fullName evidence="5">Glycine cleavage system T protein</fullName>
    </alternativeName>
</protein>
<name>A0ABV6G4H8_9GAMM</name>
<evidence type="ECO:0000256" key="7">
    <source>
        <dbReference type="SAM" id="MobiDB-lite"/>
    </source>
</evidence>
<evidence type="ECO:0000313" key="10">
    <source>
        <dbReference type="EMBL" id="MFC0268450.1"/>
    </source>
</evidence>
<accession>A0ABV6G4H8</accession>
<keyword evidence="11" id="KW-1185">Reference proteome</keyword>
<evidence type="ECO:0000256" key="5">
    <source>
        <dbReference type="ARBA" id="ARBA00031395"/>
    </source>
</evidence>
<sequence length="371" mass="40097">MSTLHRTPLYSLWQEQGAKFVPFAGYEMPVQFAAGVKREHEHTRASCALFDVSHMGQLLIRGSQPAQALERVSPIDAVGLATDRQRYGLFTGSVGGIHDDFMAVNAGDHLFLVVNAACRAADIALLRSGLGDGGELEVIEDRALLALQGPQARTVMGRVCPSAAELTFMQFGRFSVDGVELWVSCSGYTGEDGFEISIPAAEAEAFARRLLAEEEVAPAGLGARDSLRLEAGLCLYGHDMDENTTPVEASLGWAISKARRQGGEREGGFPGADVILTQQANRDHQRQRIGLVGDGRAPVREGSPLYSPEGDRIGEVTSGTFGPTVGAPVAMAYVWRDYAEPGTRLQAEVRARRLDMTVTKMPFVPARFYRG</sequence>
<feature type="domain" description="GCVT N-terminal" evidence="8">
    <location>
        <begin position="9"/>
        <end position="257"/>
    </location>
</feature>
<dbReference type="SUPFAM" id="SSF103025">
    <property type="entry name" value="Folate-binding domain"/>
    <property type="match status" value="1"/>
</dbReference>
<keyword evidence="3" id="KW-0032">Aminotransferase</keyword>
<dbReference type="PANTHER" id="PTHR43757:SF2">
    <property type="entry name" value="AMINOMETHYLTRANSFERASE, MITOCHONDRIAL"/>
    <property type="match status" value="1"/>
</dbReference>
<comment type="similarity">
    <text evidence="1">Belongs to the GcvT family.</text>
</comment>
<dbReference type="NCBIfam" id="TIGR00528">
    <property type="entry name" value="gcvT"/>
    <property type="match status" value="1"/>
</dbReference>
<feature type="domain" description="Aminomethyltransferase C-terminal" evidence="9">
    <location>
        <begin position="286"/>
        <end position="364"/>
    </location>
</feature>
<dbReference type="InterPro" id="IPR029043">
    <property type="entry name" value="GcvT/YgfZ_C"/>
</dbReference>
<dbReference type="InterPro" id="IPR028896">
    <property type="entry name" value="GcvT/YgfZ/DmdA"/>
</dbReference>
<dbReference type="Pfam" id="PF08669">
    <property type="entry name" value="GCV_T_C"/>
    <property type="match status" value="1"/>
</dbReference>
<dbReference type="InterPro" id="IPR006222">
    <property type="entry name" value="GCVT_N"/>
</dbReference>
<evidence type="ECO:0000256" key="1">
    <source>
        <dbReference type="ARBA" id="ARBA00008609"/>
    </source>
</evidence>
<dbReference type="PIRSF" id="PIRSF006487">
    <property type="entry name" value="GcvT"/>
    <property type="match status" value="1"/>
</dbReference>
<comment type="catalytic activity">
    <reaction evidence="6">
        <text>N(6)-[(R)-S(8)-aminomethyldihydrolipoyl]-L-lysyl-[protein] + (6S)-5,6,7,8-tetrahydrofolate = N(6)-[(R)-dihydrolipoyl]-L-lysyl-[protein] + (6R)-5,10-methylene-5,6,7,8-tetrahydrofolate + NH4(+)</text>
        <dbReference type="Rhea" id="RHEA:16945"/>
        <dbReference type="Rhea" id="RHEA-COMP:10475"/>
        <dbReference type="Rhea" id="RHEA-COMP:10492"/>
        <dbReference type="ChEBI" id="CHEBI:15636"/>
        <dbReference type="ChEBI" id="CHEBI:28938"/>
        <dbReference type="ChEBI" id="CHEBI:57453"/>
        <dbReference type="ChEBI" id="CHEBI:83100"/>
        <dbReference type="ChEBI" id="CHEBI:83143"/>
        <dbReference type="EC" id="2.1.2.10"/>
    </reaction>
</comment>
<dbReference type="Gene3D" id="4.10.1250.10">
    <property type="entry name" value="Aminomethyltransferase fragment"/>
    <property type="match status" value="1"/>
</dbReference>
<dbReference type="NCBIfam" id="NF010093">
    <property type="entry name" value="PRK13579.1"/>
    <property type="match status" value="1"/>
</dbReference>
<dbReference type="NCBIfam" id="NF001567">
    <property type="entry name" value="PRK00389.1"/>
    <property type="match status" value="1"/>
</dbReference>
<dbReference type="Gene3D" id="3.30.1360.120">
    <property type="entry name" value="Probable tRNA modification gtpase trme, domain 1"/>
    <property type="match status" value="1"/>
</dbReference>
<organism evidence="10 11">
    <name type="scientific">Kushneria aurantia</name>
    <dbReference type="NCBI Taxonomy" id="504092"/>
    <lineage>
        <taxon>Bacteria</taxon>
        <taxon>Pseudomonadati</taxon>
        <taxon>Pseudomonadota</taxon>
        <taxon>Gammaproteobacteria</taxon>
        <taxon>Oceanospirillales</taxon>
        <taxon>Halomonadaceae</taxon>
        <taxon>Kushneria</taxon>
    </lineage>
</organism>
<dbReference type="Gene3D" id="2.40.30.110">
    <property type="entry name" value="Aminomethyltransferase beta-barrel domains"/>
    <property type="match status" value="1"/>
</dbReference>
<evidence type="ECO:0000256" key="6">
    <source>
        <dbReference type="ARBA" id="ARBA00047665"/>
    </source>
</evidence>
<evidence type="ECO:0000256" key="2">
    <source>
        <dbReference type="ARBA" id="ARBA00012616"/>
    </source>
</evidence>